<evidence type="ECO:0000313" key="3">
    <source>
        <dbReference type="Proteomes" id="UP001251528"/>
    </source>
</evidence>
<proteinExistence type="predicted"/>
<sequence>MTGSDAQAIVEHAYTYEFPLFFGLSLTYALMKTFAIHNIAKLLAPSDLGTQSKASKRFEDTALIFACFMLFPPSSPQLHGAVARMNYLHAPYIKSGKIQNQDLLYVLYASMTEPVRFIRLYEWRDLAPFEIAAQGTLWKTVGDMMGIDYAETLGKSNWKDGIEFMEEVERWALQYEIDRLRPSLPSQKLANAELDLLTSVFPKVMRPLMRQMGLVMMGDKMRCSFGYPEPSTAVSALTLTLIWLRQIMMRFFMPPRLTSRRYVTEPDPITGRMHSTHYVKEPWYNRPTLWARWGPAAWGTWILGGLLPGDGGVDLKPEGFLFEDIGPKAKMGLGVKEMKTIQETVYARAVASGRCPFHT</sequence>
<feature type="domain" description="ER-bound oxygenase mpaB/mpaB'/Rubber oxygenase catalytic" evidence="1">
    <location>
        <begin position="52"/>
        <end position="236"/>
    </location>
</feature>
<accession>A0AAJ0G245</accession>
<protein>
    <recommendedName>
        <fullName evidence="1">ER-bound oxygenase mpaB/mpaB'/Rubber oxygenase catalytic domain-containing protein</fullName>
    </recommendedName>
</protein>
<gene>
    <name evidence="2" type="ORF">QQS21_001276</name>
</gene>
<dbReference type="Proteomes" id="UP001251528">
    <property type="component" value="Unassembled WGS sequence"/>
</dbReference>
<evidence type="ECO:0000313" key="2">
    <source>
        <dbReference type="EMBL" id="KAK2612659.1"/>
    </source>
</evidence>
<dbReference type="AlphaFoldDB" id="A0AAJ0G245"/>
<dbReference type="EMBL" id="JASWJB010000013">
    <property type="protein sequence ID" value="KAK2612659.1"/>
    <property type="molecule type" value="Genomic_DNA"/>
</dbReference>
<dbReference type="PANTHER" id="PTHR36124">
    <property type="match status" value="1"/>
</dbReference>
<reference evidence="2" key="1">
    <citation type="submission" date="2023-06" db="EMBL/GenBank/DDBJ databases">
        <title>Conoideocrella luteorostrata (Hypocreales: Clavicipitaceae), a potential biocontrol fungus for elongate hemlock scale in United States Christmas tree production areas.</title>
        <authorList>
            <person name="Barrett H."/>
            <person name="Lovett B."/>
            <person name="Macias A.M."/>
            <person name="Stajich J.E."/>
            <person name="Kasson M.T."/>
        </authorList>
    </citation>
    <scope>NUCLEOTIDE SEQUENCE</scope>
    <source>
        <strain evidence="2">ARSEF 14590</strain>
    </source>
</reference>
<name>A0AAJ0G245_9HYPO</name>
<keyword evidence="3" id="KW-1185">Reference proteome</keyword>
<dbReference type="InterPro" id="IPR018713">
    <property type="entry name" value="MPAB/Lcp_cat_dom"/>
</dbReference>
<dbReference type="InterPro" id="IPR046366">
    <property type="entry name" value="MPAB"/>
</dbReference>
<evidence type="ECO:0000259" key="1">
    <source>
        <dbReference type="Pfam" id="PF09995"/>
    </source>
</evidence>
<dbReference type="GO" id="GO:0016491">
    <property type="term" value="F:oxidoreductase activity"/>
    <property type="evidence" value="ECO:0007669"/>
    <property type="project" value="InterPro"/>
</dbReference>
<dbReference type="Pfam" id="PF09995">
    <property type="entry name" value="MPAB_Lcp_cat"/>
    <property type="match status" value="1"/>
</dbReference>
<dbReference type="PANTHER" id="PTHR36124:SF1">
    <property type="entry name" value="ER-BOUND OXYGENASE MPAB_MPAB'_RUBBER OXYGENASE CATALYTIC DOMAIN-CONTAINING PROTEIN"/>
    <property type="match status" value="1"/>
</dbReference>
<organism evidence="2 3">
    <name type="scientific">Conoideocrella luteorostrata</name>
    <dbReference type="NCBI Taxonomy" id="1105319"/>
    <lineage>
        <taxon>Eukaryota</taxon>
        <taxon>Fungi</taxon>
        <taxon>Dikarya</taxon>
        <taxon>Ascomycota</taxon>
        <taxon>Pezizomycotina</taxon>
        <taxon>Sordariomycetes</taxon>
        <taxon>Hypocreomycetidae</taxon>
        <taxon>Hypocreales</taxon>
        <taxon>Clavicipitaceae</taxon>
        <taxon>Conoideocrella</taxon>
    </lineage>
</organism>
<comment type="caution">
    <text evidence="2">The sequence shown here is derived from an EMBL/GenBank/DDBJ whole genome shotgun (WGS) entry which is preliminary data.</text>
</comment>